<evidence type="ECO:0000313" key="1">
    <source>
        <dbReference type="EMBL" id="RPB28758.1"/>
    </source>
</evidence>
<organism evidence="1 2">
    <name type="scientific">Terfezia boudieri ATCC MYA-4762</name>
    <dbReference type="NCBI Taxonomy" id="1051890"/>
    <lineage>
        <taxon>Eukaryota</taxon>
        <taxon>Fungi</taxon>
        <taxon>Dikarya</taxon>
        <taxon>Ascomycota</taxon>
        <taxon>Pezizomycotina</taxon>
        <taxon>Pezizomycetes</taxon>
        <taxon>Pezizales</taxon>
        <taxon>Pezizaceae</taxon>
        <taxon>Terfezia</taxon>
    </lineage>
</organism>
<proteinExistence type="predicted"/>
<evidence type="ECO:0000313" key="2">
    <source>
        <dbReference type="Proteomes" id="UP000267821"/>
    </source>
</evidence>
<dbReference type="EMBL" id="ML121529">
    <property type="protein sequence ID" value="RPB28758.1"/>
    <property type="molecule type" value="Genomic_DNA"/>
</dbReference>
<reference evidence="1 2" key="1">
    <citation type="journal article" date="2018" name="Nat. Ecol. Evol.">
        <title>Pezizomycetes genomes reveal the molecular basis of ectomycorrhizal truffle lifestyle.</title>
        <authorList>
            <person name="Murat C."/>
            <person name="Payen T."/>
            <person name="Noel B."/>
            <person name="Kuo A."/>
            <person name="Morin E."/>
            <person name="Chen J."/>
            <person name="Kohler A."/>
            <person name="Krizsan K."/>
            <person name="Balestrini R."/>
            <person name="Da Silva C."/>
            <person name="Montanini B."/>
            <person name="Hainaut M."/>
            <person name="Levati E."/>
            <person name="Barry K.W."/>
            <person name="Belfiori B."/>
            <person name="Cichocki N."/>
            <person name="Clum A."/>
            <person name="Dockter R.B."/>
            <person name="Fauchery L."/>
            <person name="Guy J."/>
            <person name="Iotti M."/>
            <person name="Le Tacon F."/>
            <person name="Lindquist E.A."/>
            <person name="Lipzen A."/>
            <person name="Malagnac F."/>
            <person name="Mello A."/>
            <person name="Molinier V."/>
            <person name="Miyauchi S."/>
            <person name="Poulain J."/>
            <person name="Riccioni C."/>
            <person name="Rubini A."/>
            <person name="Sitrit Y."/>
            <person name="Splivallo R."/>
            <person name="Traeger S."/>
            <person name="Wang M."/>
            <person name="Zifcakova L."/>
            <person name="Wipf D."/>
            <person name="Zambonelli A."/>
            <person name="Paolocci F."/>
            <person name="Nowrousian M."/>
            <person name="Ottonello S."/>
            <person name="Baldrian P."/>
            <person name="Spatafora J.W."/>
            <person name="Henrissat B."/>
            <person name="Nagy L.G."/>
            <person name="Aury J.M."/>
            <person name="Wincker P."/>
            <person name="Grigoriev I.V."/>
            <person name="Bonfante P."/>
            <person name="Martin F.M."/>
        </authorList>
    </citation>
    <scope>NUCLEOTIDE SEQUENCE [LARGE SCALE GENOMIC DNA]</scope>
    <source>
        <strain evidence="1 2">ATCC MYA-4762</strain>
    </source>
</reference>
<accession>A0A3N4M447</accession>
<gene>
    <name evidence="1" type="ORF">L211DRAFT_888218</name>
</gene>
<name>A0A3N4M447_9PEZI</name>
<dbReference type="InParanoid" id="A0A3N4M447"/>
<dbReference type="AlphaFoldDB" id="A0A3N4M447"/>
<keyword evidence="2" id="KW-1185">Reference proteome</keyword>
<sequence length="141" mass="16492">MADIEKKPPTPAPDAGLRNLDHYKYRLPKYRYILRQKFLPLMRWETPYLAWFQVYLSRLQSYFRNIITESSIPVQNSRTYHRTSCSSLDTSFAMTANLGRPTFFDGEASWVHYRSCFGLELDVRINPLGRVSEVARLGPKP</sequence>
<dbReference type="STRING" id="1051890.A0A3N4M447"/>
<dbReference type="OrthoDB" id="301434at2759"/>
<dbReference type="Proteomes" id="UP000267821">
    <property type="component" value="Unassembled WGS sequence"/>
</dbReference>
<protein>
    <submittedName>
        <fullName evidence="1">Uncharacterized protein</fullName>
    </submittedName>
</protein>